<dbReference type="PROSITE" id="PS01124">
    <property type="entry name" value="HTH_ARAC_FAMILY_2"/>
    <property type="match status" value="1"/>
</dbReference>
<evidence type="ECO:0000313" key="6">
    <source>
        <dbReference type="EMBL" id="GFM37655.1"/>
    </source>
</evidence>
<feature type="domain" description="HTH araC/xylS-type" evidence="5">
    <location>
        <begin position="167"/>
        <end position="264"/>
    </location>
</feature>
<evidence type="ECO:0000313" key="7">
    <source>
        <dbReference type="Proteomes" id="UP000503820"/>
    </source>
</evidence>
<dbReference type="GO" id="GO:0003700">
    <property type="term" value="F:DNA-binding transcription factor activity"/>
    <property type="evidence" value="ECO:0007669"/>
    <property type="project" value="InterPro"/>
</dbReference>
<dbReference type="PANTHER" id="PTHR46796">
    <property type="entry name" value="HTH-TYPE TRANSCRIPTIONAL ACTIVATOR RHAS-RELATED"/>
    <property type="match status" value="1"/>
</dbReference>
<dbReference type="AlphaFoldDB" id="A0A7J0BWV6"/>
<dbReference type="InterPro" id="IPR020449">
    <property type="entry name" value="Tscrpt_reg_AraC-type_HTH"/>
</dbReference>
<evidence type="ECO:0000259" key="5">
    <source>
        <dbReference type="PROSITE" id="PS01124"/>
    </source>
</evidence>
<dbReference type="InterPro" id="IPR018062">
    <property type="entry name" value="HTH_AraC-typ_CS"/>
</dbReference>
<evidence type="ECO:0000256" key="3">
    <source>
        <dbReference type="ARBA" id="ARBA00023159"/>
    </source>
</evidence>
<dbReference type="PROSITE" id="PS00041">
    <property type="entry name" value="HTH_ARAC_FAMILY_1"/>
    <property type="match status" value="2"/>
</dbReference>
<dbReference type="InterPro" id="IPR018060">
    <property type="entry name" value="HTH_AraC"/>
</dbReference>
<keyword evidence="1" id="KW-0805">Transcription regulation</keyword>
<dbReference type="InterPro" id="IPR014710">
    <property type="entry name" value="RmlC-like_jellyroll"/>
</dbReference>
<sequence length="268" mass="29387">MDAVEVRYSHFSGYRFPPHVHDTWSVGLIDAGCTVFRMDGQQRIVHAGQVVVIPPGAAHDCNPREGSWTYRMLYVPDSLMQRMADDISGSSTQRVGGLAVGFDEPVIGDARVFAAFSGFQRLVEHGADPLPRRTAMTEAFSRLLVGYADVRDARPDAANDSEHAAVRAVRAYLAENHAEKVTLDDLARVGGLSPYHLLRIFRAETGLTPHQWQVQLRLNRAKTLLSKGASIADTAAAAGFTDQSHFSRTFRTYTGATPGLYRMARSAA</sequence>
<dbReference type="GO" id="GO:0043565">
    <property type="term" value="F:sequence-specific DNA binding"/>
    <property type="evidence" value="ECO:0007669"/>
    <property type="project" value="InterPro"/>
</dbReference>
<dbReference type="Gene3D" id="1.10.10.60">
    <property type="entry name" value="Homeodomain-like"/>
    <property type="match status" value="2"/>
</dbReference>
<keyword evidence="2" id="KW-0238">DNA-binding</keyword>
<dbReference type="PANTHER" id="PTHR46796:SF2">
    <property type="entry name" value="TRANSCRIPTIONAL REGULATORY PROTEIN"/>
    <property type="match status" value="1"/>
</dbReference>
<dbReference type="Gene3D" id="2.60.120.10">
    <property type="entry name" value="Jelly Rolls"/>
    <property type="match status" value="1"/>
</dbReference>
<dbReference type="InterPro" id="IPR050204">
    <property type="entry name" value="AraC_XylS_family_regulators"/>
</dbReference>
<evidence type="ECO:0000256" key="1">
    <source>
        <dbReference type="ARBA" id="ARBA00023015"/>
    </source>
</evidence>
<dbReference type="SMART" id="SM00342">
    <property type="entry name" value="HTH_ARAC"/>
    <property type="match status" value="1"/>
</dbReference>
<protein>
    <submittedName>
        <fullName evidence="6">AraC family transcriptional regulator</fullName>
    </submittedName>
</protein>
<name>A0A7J0BWV6_9BACT</name>
<dbReference type="Proteomes" id="UP000503820">
    <property type="component" value="Unassembled WGS sequence"/>
</dbReference>
<dbReference type="EMBL" id="BLVP01000008">
    <property type="protein sequence ID" value="GFM37655.1"/>
    <property type="molecule type" value="Genomic_DNA"/>
</dbReference>
<dbReference type="Pfam" id="PF12833">
    <property type="entry name" value="HTH_18"/>
    <property type="match status" value="1"/>
</dbReference>
<dbReference type="InterPro" id="IPR009057">
    <property type="entry name" value="Homeodomain-like_sf"/>
</dbReference>
<keyword evidence="7" id="KW-1185">Reference proteome</keyword>
<accession>A0A7J0BWV6</accession>
<dbReference type="PRINTS" id="PR00032">
    <property type="entry name" value="HTHARAC"/>
</dbReference>
<gene>
    <name evidence="6" type="ORF">DSM19430T_23390</name>
</gene>
<dbReference type="SUPFAM" id="SSF46689">
    <property type="entry name" value="Homeodomain-like"/>
    <property type="match status" value="2"/>
</dbReference>
<dbReference type="InterPro" id="IPR003313">
    <property type="entry name" value="AraC-bd"/>
</dbReference>
<evidence type="ECO:0000256" key="2">
    <source>
        <dbReference type="ARBA" id="ARBA00023125"/>
    </source>
</evidence>
<reference evidence="6 7" key="1">
    <citation type="submission" date="2020-05" db="EMBL/GenBank/DDBJ databases">
        <title>Draft genome sequence of Desulfovibrio psychrotolerans JS1T.</title>
        <authorList>
            <person name="Ueno A."/>
            <person name="Tamazawa S."/>
            <person name="Tamamura S."/>
            <person name="Murakami T."/>
            <person name="Kiyama T."/>
            <person name="Inomata H."/>
            <person name="Amano Y."/>
            <person name="Miyakawa K."/>
            <person name="Tamaki H."/>
            <person name="Naganuma T."/>
            <person name="Kaneko K."/>
        </authorList>
    </citation>
    <scope>NUCLEOTIDE SEQUENCE [LARGE SCALE GENOMIC DNA]</scope>
    <source>
        <strain evidence="6 7">JS1</strain>
    </source>
</reference>
<dbReference type="InterPro" id="IPR037923">
    <property type="entry name" value="HTH-like"/>
</dbReference>
<keyword evidence="3" id="KW-0010">Activator</keyword>
<comment type="caution">
    <text evidence="6">The sequence shown here is derived from an EMBL/GenBank/DDBJ whole genome shotgun (WGS) entry which is preliminary data.</text>
</comment>
<dbReference type="SUPFAM" id="SSF51215">
    <property type="entry name" value="Regulatory protein AraC"/>
    <property type="match status" value="1"/>
</dbReference>
<evidence type="ECO:0000256" key="4">
    <source>
        <dbReference type="ARBA" id="ARBA00023163"/>
    </source>
</evidence>
<dbReference type="Pfam" id="PF02311">
    <property type="entry name" value="AraC_binding"/>
    <property type="match status" value="1"/>
</dbReference>
<proteinExistence type="predicted"/>
<keyword evidence="4" id="KW-0804">Transcription</keyword>
<organism evidence="6 7">
    <name type="scientific">Desulfovibrio psychrotolerans</name>
    <dbReference type="NCBI Taxonomy" id="415242"/>
    <lineage>
        <taxon>Bacteria</taxon>
        <taxon>Pseudomonadati</taxon>
        <taxon>Thermodesulfobacteriota</taxon>
        <taxon>Desulfovibrionia</taxon>
        <taxon>Desulfovibrionales</taxon>
        <taxon>Desulfovibrionaceae</taxon>
        <taxon>Desulfovibrio</taxon>
    </lineage>
</organism>